<gene>
    <name evidence="2" type="ORF">EGYM00392_LOCUS52534</name>
</gene>
<protein>
    <submittedName>
        <fullName evidence="2">Uncharacterized protein</fullName>
    </submittedName>
</protein>
<name>A0A7S1NU68_9EUGL</name>
<dbReference type="EMBL" id="HBGA01143664">
    <property type="protein sequence ID" value="CAD9041359.1"/>
    <property type="molecule type" value="Transcribed_RNA"/>
</dbReference>
<sequence length="119" mass="12146">MLEWKSSGGANPLAAGALVGVRPWPSPVPGACAGPGAPPPTINCTPVDALTSLWEHVSSSQPHGALSTTTVAPPSTFPPPHTTPHGGAPELIGVHPPIRPFIQAHARTPEAKNPTGRVR</sequence>
<organism evidence="2">
    <name type="scientific">Eutreptiella gymnastica</name>
    <dbReference type="NCBI Taxonomy" id="73025"/>
    <lineage>
        <taxon>Eukaryota</taxon>
        <taxon>Discoba</taxon>
        <taxon>Euglenozoa</taxon>
        <taxon>Euglenida</taxon>
        <taxon>Spirocuta</taxon>
        <taxon>Euglenophyceae</taxon>
        <taxon>Eutreptiales</taxon>
        <taxon>Eutreptiaceae</taxon>
        <taxon>Eutreptiella</taxon>
    </lineage>
</organism>
<proteinExistence type="predicted"/>
<feature type="region of interest" description="Disordered" evidence="1">
    <location>
        <begin position="58"/>
        <end position="119"/>
    </location>
</feature>
<evidence type="ECO:0000313" key="2">
    <source>
        <dbReference type="EMBL" id="CAD9041359.1"/>
    </source>
</evidence>
<reference evidence="2" key="1">
    <citation type="submission" date="2021-01" db="EMBL/GenBank/DDBJ databases">
        <authorList>
            <person name="Corre E."/>
            <person name="Pelletier E."/>
            <person name="Niang G."/>
            <person name="Scheremetjew M."/>
            <person name="Finn R."/>
            <person name="Kale V."/>
            <person name="Holt S."/>
            <person name="Cochrane G."/>
            <person name="Meng A."/>
            <person name="Brown T."/>
            <person name="Cohen L."/>
        </authorList>
    </citation>
    <scope>NUCLEOTIDE SEQUENCE</scope>
    <source>
        <strain evidence="2">NIES-381</strain>
    </source>
</reference>
<accession>A0A7S1NU68</accession>
<dbReference type="AlphaFoldDB" id="A0A7S1NU68"/>
<evidence type="ECO:0000256" key="1">
    <source>
        <dbReference type="SAM" id="MobiDB-lite"/>
    </source>
</evidence>